<gene>
    <name evidence="6" type="ORF">J2D77_04595</name>
</gene>
<sequence length="340" mass="38395">MYSFSNLSFYKKRFFVINLFPLNYCLLEVSIIEQSRATKISLIFFSERQKKCCTMITELRTFLVAAQLESFAATAEKVGLTQSAVSAQIKRLEMEFGYPLFERTGRAVSLSKAGLVAVERALEIVALFERMRDIPRDNAISGTIKVGTISTAYTSLLAPAMAVFLKTYPDILFSISIDVSLVLLQKLEARELDMAIMVKPPFSLIPNMEWIPLVTQSYVLVMHDSIDGTDWKQILGQHAFIRYDSRSFGGSTISSFLALHKISLRDIAETEEIDLILDMVSRNIGVAIIPSCQEINRYSTIRCMDIPEFSKKREIGAMVFKNRQRASVDRFMAFLVSPPA</sequence>
<dbReference type="PANTHER" id="PTHR30126">
    <property type="entry name" value="HTH-TYPE TRANSCRIPTIONAL REGULATOR"/>
    <property type="match status" value="1"/>
</dbReference>
<keyword evidence="2" id="KW-0805">Transcription regulation</keyword>
<dbReference type="PANTHER" id="PTHR30126:SF94">
    <property type="entry name" value="LYSR FAMILY TRANSCRIPTIONAL REGULATOR"/>
    <property type="match status" value="1"/>
</dbReference>
<dbReference type="Gene3D" id="3.40.190.290">
    <property type="match status" value="1"/>
</dbReference>
<evidence type="ECO:0000256" key="3">
    <source>
        <dbReference type="ARBA" id="ARBA00023125"/>
    </source>
</evidence>
<evidence type="ECO:0000256" key="4">
    <source>
        <dbReference type="ARBA" id="ARBA00023163"/>
    </source>
</evidence>
<comment type="caution">
    <text evidence="6">The sequence shown here is derived from an EMBL/GenBank/DDBJ whole genome shotgun (WGS) entry which is preliminary data.</text>
</comment>
<dbReference type="InterPro" id="IPR036388">
    <property type="entry name" value="WH-like_DNA-bd_sf"/>
</dbReference>
<evidence type="ECO:0000256" key="2">
    <source>
        <dbReference type="ARBA" id="ARBA00023015"/>
    </source>
</evidence>
<dbReference type="SUPFAM" id="SSF53850">
    <property type="entry name" value="Periplasmic binding protein-like II"/>
    <property type="match status" value="1"/>
</dbReference>
<evidence type="ECO:0000313" key="7">
    <source>
        <dbReference type="Proteomes" id="UP000664073"/>
    </source>
</evidence>
<dbReference type="PROSITE" id="PS50931">
    <property type="entry name" value="HTH_LYSR"/>
    <property type="match status" value="1"/>
</dbReference>
<feature type="domain" description="HTH lysR-type" evidence="5">
    <location>
        <begin position="59"/>
        <end position="111"/>
    </location>
</feature>
<dbReference type="Proteomes" id="UP000664073">
    <property type="component" value="Unassembled WGS sequence"/>
</dbReference>
<name>A0A939HML9_9PROT</name>
<dbReference type="Gene3D" id="1.10.10.10">
    <property type="entry name" value="Winged helix-like DNA-binding domain superfamily/Winged helix DNA-binding domain"/>
    <property type="match status" value="1"/>
</dbReference>
<reference evidence="6" key="1">
    <citation type="submission" date="2021-03" db="EMBL/GenBank/DDBJ databases">
        <title>The complete genome sequence of Acetobacter sp. TBRC 12339.</title>
        <authorList>
            <person name="Charoenyingcharoen P."/>
            <person name="Yukphan P."/>
        </authorList>
    </citation>
    <scope>NUCLEOTIDE SEQUENCE</scope>
    <source>
        <strain evidence="6">TBRC 12339</strain>
    </source>
</reference>
<keyword evidence="4" id="KW-0804">Transcription</keyword>
<dbReference type="EMBL" id="JAFVMH010000002">
    <property type="protein sequence ID" value="MBO1324434.1"/>
    <property type="molecule type" value="Genomic_DNA"/>
</dbReference>
<dbReference type="InterPro" id="IPR000847">
    <property type="entry name" value="LysR_HTH_N"/>
</dbReference>
<dbReference type="GO" id="GO:0000976">
    <property type="term" value="F:transcription cis-regulatory region binding"/>
    <property type="evidence" value="ECO:0007669"/>
    <property type="project" value="TreeGrafter"/>
</dbReference>
<evidence type="ECO:0000313" key="6">
    <source>
        <dbReference type="EMBL" id="MBO1324434.1"/>
    </source>
</evidence>
<dbReference type="GO" id="GO:0003700">
    <property type="term" value="F:DNA-binding transcription factor activity"/>
    <property type="evidence" value="ECO:0007669"/>
    <property type="project" value="InterPro"/>
</dbReference>
<evidence type="ECO:0000256" key="1">
    <source>
        <dbReference type="ARBA" id="ARBA00009437"/>
    </source>
</evidence>
<dbReference type="InterPro" id="IPR036390">
    <property type="entry name" value="WH_DNA-bd_sf"/>
</dbReference>
<dbReference type="RefSeq" id="WP_207845136.1">
    <property type="nucleotide sequence ID" value="NZ_JAFVMH010000002.1"/>
</dbReference>
<proteinExistence type="inferred from homology"/>
<evidence type="ECO:0000259" key="5">
    <source>
        <dbReference type="PROSITE" id="PS50931"/>
    </source>
</evidence>
<dbReference type="Pfam" id="PF00126">
    <property type="entry name" value="HTH_1"/>
    <property type="match status" value="1"/>
</dbReference>
<protein>
    <submittedName>
        <fullName evidence="6">LysR family transcriptional regulator</fullName>
    </submittedName>
</protein>
<accession>A0A939HML9</accession>
<dbReference type="Pfam" id="PF03466">
    <property type="entry name" value="LysR_substrate"/>
    <property type="match status" value="1"/>
</dbReference>
<keyword evidence="7" id="KW-1185">Reference proteome</keyword>
<dbReference type="AlphaFoldDB" id="A0A939HML9"/>
<dbReference type="SUPFAM" id="SSF46785">
    <property type="entry name" value="Winged helix' DNA-binding domain"/>
    <property type="match status" value="1"/>
</dbReference>
<dbReference type="FunFam" id="1.10.10.10:FF:000001">
    <property type="entry name" value="LysR family transcriptional regulator"/>
    <property type="match status" value="1"/>
</dbReference>
<organism evidence="6 7">
    <name type="scientific">Acetobacter garciniae</name>
    <dbReference type="NCBI Taxonomy" id="2817435"/>
    <lineage>
        <taxon>Bacteria</taxon>
        <taxon>Pseudomonadati</taxon>
        <taxon>Pseudomonadota</taxon>
        <taxon>Alphaproteobacteria</taxon>
        <taxon>Acetobacterales</taxon>
        <taxon>Acetobacteraceae</taxon>
        <taxon>Acetobacter</taxon>
    </lineage>
</organism>
<keyword evidence="3" id="KW-0238">DNA-binding</keyword>
<comment type="similarity">
    <text evidence="1">Belongs to the LysR transcriptional regulatory family.</text>
</comment>
<dbReference type="InterPro" id="IPR005119">
    <property type="entry name" value="LysR_subst-bd"/>
</dbReference>
<dbReference type="PRINTS" id="PR00039">
    <property type="entry name" value="HTHLYSR"/>
</dbReference>